<gene>
    <name evidence="2" type="primary">CSON013545</name>
</gene>
<dbReference type="SUPFAM" id="SSF55729">
    <property type="entry name" value="Acyl-CoA N-acyltransferases (Nat)"/>
    <property type="match status" value="1"/>
</dbReference>
<evidence type="ECO:0000313" key="2">
    <source>
        <dbReference type="EMBL" id="SSX26535.1"/>
    </source>
</evidence>
<dbReference type="EMBL" id="UFQT01000683">
    <property type="protein sequence ID" value="SSX26535.1"/>
    <property type="molecule type" value="Genomic_DNA"/>
</dbReference>
<dbReference type="GO" id="GO:0008080">
    <property type="term" value="F:N-acetyltransferase activity"/>
    <property type="evidence" value="ECO:0007669"/>
    <property type="project" value="TreeGrafter"/>
</dbReference>
<dbReference type="Gene3D" id="3.40.630.30">
    <property type="match status" value="1"/>
</dbReference>
<sequence>MFGWSRSNFDEFPKVYMRFKAKDCESDDLVEYRIQDLPENRYDDALNFMFHDQYLREEPFAKGHEIKDDPLAMEDFTEYYTAMINEKMSLVCFKEGSDEIVALNILFGMDVKYEMAAPVKSEAIKKIQLIIKDVMTTSAPFEPTDDEFVVEAMGLSVARKYRKRGIAVKMLESRILLMKHAGLNRTSTIFTALGSQIAAKKAGYTEYCEITYDELMAKGHKFKHLTEKSVKTLGYQIQRK</sequence>
<name>A0A336M8J9_CULSO</name>
<dbReference type="EMBL" id="UFQS01000683">
    <property type="protein sequence ID" value="SSX06181.1"/>
    <property type="molecule type" value="Genomic_DNA"/>
</dbReference>
<dbReference type="AlphaFoldDB" id="A0A336M8J9"/>
<dbReference type="VEuPathDB" id="VectorBase:CSON013545"/>
<organism evidence="2">
    <name type="scientific">Culicoides sonorensis</name>
    <name type="common">Biting midge</name>
    <dbReference type="NCBI Taxonomy" id="179676"/>
    <lineage>
        <taxon>Eukaryota</taxon>
        <taxon>Metazoa</taxon>
        <taxon>Ecdysozoa</taxon>
        <taxon>Arthropoda</taxon>
        <taxon>Hexapoda</taxon>
        <taxon>Insecta</taxon>
        <taxon>Pterygota</taxon>
        <taxon>Neoptera</taxon>
        <taxon>Endopterygota</taxon>
        <taxon>Diptera</taxon>
        <taxon>Nematocera</taxon>
        <taxon>Chironomoidea</taxon>
        <taxon>Ceratopogonidae</taxon>
        <taxon>Ceratopogoninae</taxon>
        <taxon>Culicoides</taxon>
        <taxon>Monoculicoides</taxon>
    </lineage>
</organism>
<dbReference type="InterPro" id="IPR016181">
    <property type="entry name" value="Acyl_CoA_acyltransferase"/>
</dbReference>
<dbReference type="OMA" id="LMWQEIA"/>
<proteinExistence type="predicted"/>
<accession>A0A336M8J9</accession>
<protein>
    <submittedName>
        <fullName evidence="2">CSON013545 protein</fullName>
    </submittedName>
</protein>
<reference evidence="1" key="1">
    <citation type="submission" date="2018-04" db="EMBL/GenBank/DDBJ databases">
        <authorList>
            <person name="Go L.Y."/>
            <person name="Mitchell J.A."/>
        </authorList>
    </citation>
    <scope>NUCLEOTIDE SEQUENCE</scope>
    <source>
        <tissue evidence="1">Whole organism</tissue>
    </source>
</reference>
<dbReference type="PANTHER" id="PTHR20905">
    <property type="entry name" value="N-ACETYLTRANSFERASE-RELATED"/>
    <property type="match status" value="1"/>
</dbReference>
<dbReference type="PANTHER" id="PTHR20905:SF32">
    <property type="entry name" value="ARYLALKYLAMINE N-ACETYLTRANSFERASE-LIKE 7, ISOFORM A"/>
    <property type="match status" value="1"/>
</dbReference>
<reference evidence="2" key="2">
    <citation type="submission" date="2018-07" db="EMBL/GenBank/DDBJ databases">
        <authorList>
            <person name="Quirk P.G."/>
            <person name="Krulwich T.A."/>
        </authorList>
    </citation>
    <scope>NUCLEOTIDE SEQUENCE</scope>
</reference>
<evidence type="ECO:0000313" key="1">
    <source>
        <dbReference type="EMBL" id="SSX06181.1"/>
    </source>
</evidence>